<keyword evidence="2" id="KW-1185">Reference proteome</keyword>
<dbReference type="InterPro" id="IPR009659">
    <property type="entry name" value="DUF1249"/>
</dbReference>
<evidence type="ECO:0000313" key="1">
    <source>
        <dbReference type="EMBL" id="QTH64965.1"/>
    </source>
</evidence>
<proteinExistence type="predicted"/>
<dbReference type="AlphaFoldDB" id="A0A975HJ57"/>
<dbReference type="Proteomes" id="UP000682739">
    <property type="component" value="Chromosome"/>
</dbReference>
<gene>
    <name evidence="1" type="ORF">J1N51_05815</name>
</gene>
<dbReference type="KEGG" id="psym:J1N51_05815"/>
<sequence length="168" mass="19775">MRNKVINKDKYVVDLQRLQGLCTRNYALLLRLLPLQYELGQQWQIKMPNGLYFELSVLEISAYTECYKLAQKVWAVSDEEGESSPSQVPGFMNMEFEFRVYHDAQMLEVISYQKQSRIRANNPYPNEHLHHKDEKLQVNQLLKDWLNLAVKHQSKNNNKTLLEASTSE</sequence>
<name>A0A975HJ57_9GAMM</name>
<organism evidence="1 2">
    <name type="scientific">Psychrosphaera ytuae</name>
    <dbReference type="NCBI Taxonomy" id="2820710"/>
    <lineage>
        <taxon>Bacteria</taxon>
        <taxon>Pseudomonadati</taxon>
        <taxon>Pseudomonadota</taxon>
        <taxon>Gammaproteobacteria</taxon>
        <taxon>Alteromonadales</taxon>
        <taxon>Pseudoalteromonadaceae</taxon>
        <taxon>Psychrosphaera</taxon>
    </lineage>
</organism>
<dbReference type="PANTHER" id="PTHR38774:SF1">
    <property type="entry name" value="CYTOPLASMIC PROTEIN"/>
    <property type="match status" value="1"/>
</dbReference>
<dbReference type="PANTHER" id="PTHR38774">
    <property type="entry name" value="CYTOPLASMIC PROTEIN-RELATED"/>
    <property type="match status" value="1"/>
</dbReference>
<evidence type="ECO:0000313" key="2">
    <source>
        <dbReference type="Proteomes" id="UP000682739"/>
    </source>
</evidence>
<protein>
    <submittedName>
        <fullName evidence="1">DUF1249 domain-containing protein</fullName>
    </submittedName>
</protein>
<accession>A0A975HJ57</accession>
<dbReference type="RefSeq" id="WP_208833000.1">
    <property type="nucleotide sequence ID" value="NZ_CP072110.1"/>
</dbReference>
<dbReference type="EMBL" id="CP072110">
    <property type="protein sequence ID" value="QTH64965.1"/>
    <property type="molecule type" value="Genomic_DNA"/>
</dbReference>
<dbReference type="Pfam" id="PF06853">
    <property type="entry name" value="DUF1249"/>
    <property type="match status" value="1"/>
</dbReference>
<reference evidence="1" key="1">
    <citation type="submission" date="2021-03" db="EMBL/GenBank/DDBJ databases">
        <title>Description of Psychrosphaera ytuae sp. nov. isolated from deep sea sediment of South China Sea.</title>
        <authorList>
            <person name="Zhang J."/>
            <person name="Xu X.-D."/>
        </authorList>
    </citation>
    <scope>NUCLEOTIDE SEQUENCE</scope>
    <source>
        <strain evidence="1">MTZ26</strain>
    </source>
</reference>